<feature type="domain" description="BRCT" evidence="2">
    <location>
        <begin position="286"/>
        <end position="376"/>
    </location>
</feature>
<dbReference type="InterPro" id="IPR001357">
    <property type="entry name" value="BRCT_dom"/>
</dbReference>
<keyword evidence="3" id="KW-0413">Isomerase</keyword>
<dbReference type="EMBL" id="PGGS01000111">
    <property type="protein sequence ID" value="PNH08930.1"/>
    <property type="molecule type" value="Genomic_DNA"/>
</dbReference>
<evidence type="ECO:0000256" key="1">
    <source>
        <dbReference type="ARBA" id="ARBA00022737"/>
    </source>
</evidence>
<dbReference type="AlphaFoldDB" id="A0A2J8A8U5"/>
<protein>
    <submittedName>
        <fullName evidence="3">DNA topoisomerase 2-binding protein 1-A</fullName>
    </submittedName>
</protein>
<dbReference type="Proteomes" id="UP000236333">
    <property type="component" value="Unassembled WGS sequence"/>
</dbReference>
<keyword evidence="1" id="KW-0677">Repeat</keyword>
<dbReference type="Pfam" id="PF12738">
    <property type="entry name" value="PTCB-BRCT"/>
    <property type="match status" value="1"/>
</dbReference>
<feature type="domain" description="BRCT" evidence="2">
    <location>
        <begin position="1"/>
        <end position="103"/>
    </location>
</feature>
<evidence type="ECO:0000259" key="2">
    <source>
        <dbReference type="PROSITE" id="PS50172"/>
    </source>
</evidence>
<dbReference type="SMART" id="SM00292">
    <property type="entry name" value="BRCT"/>
    <property type="match status" value="3"/>
</dbReference>
<evidence type="ECO:0000313" key="3">
    <source>
        <dbReference type="EMBL" id="PNH08930.1"/>
    </source>
</evidence>
<reference evidence="3 4" key="1">
    <citation type="journal article" date="2017" name="Mol. Biol. Evol.">
        <title>The 4-celled Tetrabaena socialis nuclear genome reveals the essential components for genetic control of cell number at the origin of multicellularity in the volvocine lineage.</title>
        <authorList>
            <person name="Featherston J."/>
            <person name="Arakaki Y."/>
            <person name="Hanschen E.R."/>
            <person name="Ferris P.J."/>
            <person name="Michod R.E."/>
            <person name="Olson B.J.S.C."/>
            <person name="Nozaki H."/>
            <person name="Durand P.M."/>
        </authorList>
    </citation>
    <scope>NUCLEOTIDE SEQUENCE [LARGE SCALE GENOMIC DNA]</scope>
    <source>
        <strain evidence="3 4">NIES-571</strain>
    </source>
</reference>
<evidence type="ECO:0000313" key="4">
    <source>
        <dbReference type="Proteomes" id="UP000236333"/>
    </source>
</evidence>
<dbReference type="Gene3D" id="3.40.50.10190">
    <property type="entry name" value="BRCT domain"/>
    <property type="match status" value="3"/>
</dbReference>
<sequence>MGCLSGVRIVFGNLVDINLSTEHQPRLEDLAHIAASLGAIVLEPSEADNATYLVANSVLRTSDGDDPYLVATQRNHGLLVVKPDWLRRCQEAQCQAQPAEFRLGPFGGIKASITNFGVKERDAVVNHLKDGGAIYSPELYRATTHLVGMRGGSSKHKYAKDWGMHVVHYDWVLHSLKAGRRLCEVPYTLDVYGVPGAAAAAAAADAGITRIVAPVAGGPGANNAPRGGSLARSTSTGGCAGAAPPAAADASAAAATRGAGPPAPLPLAPLPFYVPEGPQSDDCYFLSFVQLAAVGLTEAEQAHVGAAVRESGATRYHELCAAVTHIVVGSLPSSVELVAVREHQTERREEVPLVRLSWLYDSCNRRQFLAPEGHYAVSLAQLLQMPPSGVLPAQQQQVCGKGRV</sequence>
<dbReference type="CDD" id="cd17731">
    <property type="entry name" value="BRCT_TopBP1_rpt2_like"/>
    <property type="match status" value="1"/>
</dbReference>
<gene>
    <name evidence="3" type="ORF">TSOC_004488</name>
</gene>
<dbReference type="PROSITE" id="PS50172">
    <property type="entry name" value="BRCT"/>
    <property type="match status" value="3"/>
</dbReference>
<dbReference type="GO" id="GO:0016853">
    <property type="term" value="F:isomerase activity"/>
    <property type="evidence" value="ECO:0007669"/>
    <property type="project" value="UniProtKB-KW"/>
</dbReference>
<proteinExistence type="predicted"/>
<dbReference type="GO" id="GO:0033314">
    <property type="term" value="P:mitotic DNA replication checkpoint signaling"/>
    <property type="evidence" value="ECO:0007669"/>
    <property type="project" value="TreeGrafter"/>
</dbReference>
<comment type="caution">
    <text evidence="3">The sequence shown here is derived from an EMBL/GenBank/DDBJ whole genome shotgun (WGS) entry which is preliminary data.</text>
</comment>
<dbReference type="PANTHER" id="PTHR13561">
    <property type="entry name" value="DNA REPLICATION REGULATOR DPB11-RELATED"/>
    <property type="match status" value="1"/>
</dbReference>
<dbReference type="GO" id="GO:0006270">
    <property type="term" value="P:DNA replication initiation"/>
    <property type="evidence" value="ECO:0007669"/>
    <property type="project" value="TreeGrafter"/>
</dbReference>
<feature type="domain" description="BRCT" evidence="2">
    <location>
        <begin position="101"/>
        <end position="189"/>
    </location>
</feature>
<accession>A0A2J8A8U5</accession>
<name>A0A2J8A8U5_9CHLO</name>
<dbReference type="InterPro" id="IPR059215">
    <property type="entry name" value="BRCT2_TopBP1-like"/>
</dbReference>
<dbReference type="PANTHER" id="PTHR13561:SF20">
    <property type="entry name" value="DNA TOPOISOMERASE 2-BINDING PROTEIN 1"/>
    <property type="match status" value="1"/>
</dbReference>
<keyword evidence="4" id="KW-1185">Reference proteome</keyword>
<dbReference type="SUPFAM" id="SSF52113">
    <property type="entry name" value="BRCT domain"/>
    <property type="match status" value="3"/>
</dbReference>
<dbReference type="OrthoDB" id="251770at2759"/>
<dbReference type="GO" id="GO:0007095">
    <property type="term" value="P:mitotic G2 DNA damage checkpoint signaling"/>
    <property type="evidence" value="ECO:0007669"/>
    <property type="project" value="TreeGrafter"/>
</dbReference>
<dbReference type="InterPro" id="IPR036420">
    <property type="entry name" value="BRCT_dom_sf"/>
</dbReference>
<organism evidence="3 4">
    <name type="scientific">Tetrabaena socialis</name>
    <dbReference type="NCBI Taxonomy" id="47790"/>
    <lineage>
        <taxon>Eukaryota</taxon>
        <taxon>Viridiplantae</taxon>
        <taxon>Chlorophyta</taxon>
        <taxon>core chlorophytes</taxon>
        <taxon>Chlorophyceae</taxon>
        <taxon>CS clade</taxon>
        <taxon>Chlamydomonadales</taxon>
        <taxon>Tetrabaenaceae</taxon>
        <taxon>Tetrabaena</taxon>
    </lineage>
</organism>